<evidence type="ECO:0000256" key="10">
    <source>
        <dbReference type="ARBA" id="ARBA00023136"/>
    </source>
</evidence>
<dbReference type="PRINTS" id="PR01433">
    <property type="entry name" value="POLYCYSTIN2"/>
</dbReference>
<dbReference type="GO" id="GO:0005929">
    <property type="term" value="C:cilium"/>
    <property type="evidence" value="ECO:0007669"/>
    <property type="project" value="UniProtKB-SubCell"/>
</dbReference>
<evidence type="ECO:0000313" key="21">
    <source>
        <dbReference type="RefSeq" id="XP_030753979.1"/>
    </source>
</evidence>
<feature type="disulfide bond" evidence="16">
    <location>
        <begin position="148"/>
        <end position="161"/>
    </location>
</feature>
<feature type="transmembrane region" description="Helical" evidence="17">
    <location>
        <begin position="415"/>
        <end position="437"/>
    </location>
</feature>
<feature type="transmembrane region" description="Helical" evidence="17">
    <location>
        <begin position="371"/>
        <end position="395"/>
    </location>
</feature>
<organism evidence="20 21">
    <name type="scientific">Sitophilus oryzae</name>
    <name type="common">Rice weevil</name>
    <name type="synonym">Curculio oryzae</name>
    <dbReference type="NCBI Taxonomy" id="7048"/>
    <lineage>
        <taxon>Eukaryota</taxon>
        <taxon>Metazoa</taxon>
        <taxon>Ecdysozoa</taxon>
        <taxon>Arthropoda</taxon>
        <taxon>Hexapoda</taxon>
        <taxon>Insecta</taxon>
        <taxon>Pterygota</taxon>
        <taxon>Neoptera</taxon>
        <taxon>Endopterygota</taxon>
        <taxon>Coleoptera</taxon>
        <taxon>Polyphaga</taxon>
        <taxon>Cucujiformia</taxon>
        <taxon>Curculionidae</taxon>
        <taxon>Dryophthorinae</taxon>
        <taxon>Sitophilus</taxon>
    </lineage>
</organism>
<keyword evidence="13" id="KW-0966">Cell projection</keyword>
<dbReference type="GO" id="GO:0005509">
    <property type="term" value="F:calcium ion binding"/>
    <property type="evidence" value="ECO:0007669"/>
    <property type="project" value="InterPro"/>
</dbReference>
<feature type="binding site" evidence="15">
    <location>
        <position position="588"/>
    </location>
    <ligand>
        <name>Ca(2+)</name>
        <dbReference type="ChEBI" id="CHEBI:29108"/>
        <label>2</label>
    </ligand>
</feature>
<dbReference type="GO" id="GO:0005886">
    <property type="term" value="C:plasma membrane"/>
    <property type="evidence" value="ECO:0007669"/>
    <property type="project" value="UniProtKB-SubCell"/>
</dbReference>
<comment type="subcellular location">
    <subcellularLocation>
        <location evidence="2">Cell membrane</location>
        <topology evidence="2">Multi-pass membrane protein</topology>
    </subcellularLocation>
    <subcellularLocation>
        <location evidence="1">Cell projection</location>
        <location evidence="1">Cilium</location>
    </subcellularLocation>
</comment>
<keyword evidence="6 17" id="KW-0812">Transmembrane</keyword>
<reference evidence="21 22" key="1">
    <citation type="submission" date="2025-04" db="UniProtKB">
        <authorList>
            <consortium name="RefSeq"/>
        </authorList>
    </citation>
    <scope>IDENTIFICATION</scope>
    <source>
        <tissue evidence="21 22">Gonads</tissue>
    </source>
</reference>
<feature type="transmembrane region" description="Helical" evidence="17">
    <location>
        <begin position="472"/>
        <end position="498"/>
    </location>
</feature>
<keyword evidence="14 15" id="KW-0407">Ion channel</keyword>
<keyword evidence="11" id="KW-1015">Disulfide bond</keyword>
<accession>A0A6J2XTU1</accession>
<dbReference type="RefSeq" id="XP_030753980.1">
    <property type="nucleotide sequence ID" value="XM_030898120.1"/>
</dbReference>
<evidence type="ECO:0000256" key="12">
    <source>
        <dbReference type="ARBA" id="ARBA00023180"/>
    </source>
</evidence>
<dbReference type="KEGG" id="soy:115880825"/>
<feature type="domain" description="Polycystin cation channel PKD1/PKD2" evidence="18">
    <location>
        <begin position="294"/>
        <end position="505"/>
    </location>
</feature>
<feature type="binding site" evidence="15">
    <location>
        <position position="579"/>
    </location>
    <ligand>
        <name>Ca(2+)</name>
        <dbReference type="ChEBI" id="CHEBI:29108"/>
        <label>2</label>
    </ligand>
</feature>
<evidence type="ECO:0000256" key="11">
    <source>
        <dbReference type="ARBA" id="ARBA00023157"/>
    </source>
</evidence>
<dbReference type="InterPro" id="IPR013122">
    <property type="entry name" value="PKD1_2_channel"/>
</dbReference>
<dbReference type="InterPro" id="IPR046791">
    <property type="entry name" value="Polycystin_dom"/>
</dbReference>
<keyword evidence="15" id="KW-0479">Metal-binding</keyword>
<dbReference type="RefSeq" id="XP_030753979.1">
    <property type="nucleotide sequence ID" value="XM_030898119.1"/>
</dbReference>
<evidence type="ECO:0000256" key="16">
    <source>
        <dbReference type="PIRSR" id="PIRSR603915-2"/>
    </source>
</evidence>
<keyword evidence="15" id="KW-0106">Calcium</keyword>
<evidence type="ECO:0000256" key="6">
    <source>
        <dbReference type="ARBA" id="ARBA00022692"/>
    </source>
</evidence>
<sequence>MSNLKAIDQGENDEDIEIYKKNKPFWITTAIAAEIGREELLGATFRDIVLHIISLLFLSIYIFSQISVSEYYITTALKNSFDIDEDGDFFKIISAEKFWEFLEEPLTDALYKTRDSSITDTESMYMLNENRVLGVPRMRQVKVKSNSCQIHGYFRRLFVSCYSLFSNIGEDRESFGLKSGTAWVYSDADKTESLSYSGTLSTYTGGGFYVDFSTDKNDTEDLIGDLKENLWVTRGTRAVFIDFSIYNSNLNLFCICKLVFEFLPSGDVKPNFKFSPATLLEFQDWRFWTLRFLLYLFGIYIIFCLFEEFREIIYFGWNYLAQFWTYIDLSVIVLAFMMIFGTEYMRIIVPSYLEKIKNKPTAYGNLEYPEVAYSTFKVIGALLLFFVYIRTFKYLNFNKRMAQLNDTIKQCSKDIMGFSVMFFVAYFAYAELGYLVFGSEVKSYSTFGFSMFTLLRTILGDFDFEEIHKANWIVAPIYFLSFIILVFFVLLNMFLAIINDTYSDVKTDIAIAPKEMELIDYLEQGFKRILLKLGCRVRTSQPEREPQHNTNINKIRDALVKCKFEEREIQMYFTRYEIDPLKELKKKDIDSFFEKLALEDEAKKAEQQRVVKWQDFQRQDAKLIELERSLATLGQRVQELLTTIENIQGAKKKT</sequence>
<feature type="binding site" evidence="15">
    <location>
        <position position="583"/>
    </location>
    <ligand>
        <name>Ca(2+)</name>
        <dbReference type="ChEBI" id="CHEBI:29108"/>
        <label>2</label>
    </ligand>
</feature>
<dbReference type="GO" id="GO:0050982">
    <property type="term" value="P:detection of mechanical stimulus"/>
    <property type="evidence" value="ECO:0007669"/>
    <property type="project" value="TreeGrafter"/>
</dbReference>
<dbReference type="AlphaFoldDB" id="A0A6J2XTU1"/>
<keyword evidence="8" id="KW-0175">Coiled coil</keyword>
<evidence type="ECO:0000313" key="20">
    <source>
        <dbReference type="Proteomes" id="UP000504635"/>
    </source>
</evidence>
<evidence type="ECO:0000256" key="3">
    <source>
        <dbReference type="ARBA" id="ARBA00007200"/>
    </source>
</evidence>
<keyword evidence="7 17" id="KW-1133">Transmembrane helix</keyword>
<evidence type="ECO:0000256" key="2">
    <source>
        <dbReference type="ARBA" id="ARBA00004651"/>
    </source>
</evidence>
<protein>
    <submittedName>
        <fullName evidence="21 22">Polycystin-2-like isoform X1</fullName>
    </submittedName>
</protein>
<keyword evidence="10 17" id="KW-0472">Membrane</keyword>
<dbReference type="Pfam" id="PF20519">
    <property type="entry name" value="Polycystin_dom"/>
    <property type="match status" value="1"/>
</dbReference>
<keyword evidence="15" id="KW-0109">Calcium transport</keyword>
<evidence type="ECO:0000256" key="4">
    <source>
        <dbReference type="ARBA" id="ARBA00022448"/>
    </source>
</evidence>
<dbReference type="InterPro" id="IPR003915">
    <property type="entry name" value="PKD_2"/>
</dbReference>
<evidence type="ECO:0000256" key="15">
    <source>
        <dbReference type="PIRSR" id="PIRSR603915-1"/>
    </source>
</evidence>
<dbReference type="Gene3D" id="1.10.287.70">
    <property type="match status" value="1"/>
</dbReference>
<evidence type="ECO:0000256" key="14">
    <source>
        <dbReference type="ARBA" id="ARBA00023303"/>
    </source>
</evidence>
<evidence type="ECO:0000256" key="9">
    <source>
        <dbReference type="ARBA" id="ARBA00023065"/>
    </source>
</evidence>
<keyword evidence="15" id="KW-0107">Calcium channel</keyword>
<evidence type="ECO:0000259" key="19">
    <source>
        <dbReference type="Pfam" id="PF20519"/>
    </source>
</evidence>
<evidence type="ECO:0000256" key="7">
    <source>
        <dbReference type="ARBA" id="ARBA00022989"/>
    </source>
</evidence>
<evidence type="ECO:0000259" key="18">
    <source>
        <dbReference type="Pfam" id="PF08016"/>
    </source>
</evidence>
<evidence type="ECO:0000256" key="1">
    <source>
        <dbReference type="ARBA" id="ARBA00004138"/>
    </source>
</evidence>
<dbReference type="FunFam" id="1.10.287.70:FF:000055">
    <property type="entry name" value="Polycystic kidney disease 2-like 1"/>
    <property type="match status" value="1"/>
</dbReference>
<dbReference type="GeneID" id="115880825"/>
<name>A0A6J2XTU1_SITOR</name>
<dbReference type="SUPFAM" id="SSF81324">
    <property type="entry name" value="Voltage-gated potassium channels"/>
    <property type="match status" value="1"/>
</dbReference>
<dbReference type="PANTHER" id="PTHR10877">
    <property type="entry name" value="POLYCYSTIN FAMILY MEMBER"/>
    <property type="match status" value="1"/>
</dbReference>
<feature type="transmembrane region" description="Helical" evidence="17">
    <location>
        <begin position="318"/>
        <end position="340"/>
    </location>
</feature>
<gene>
    <name evidence="21 22" type="primary">LOC115880825</name>
</gene>
<evidence type="ECO:0000256" key="8">
    <source>
        <dbReference type="ARBA" id="ARBA00023054"/>
    </source>
</evidence>
<dbReference type="PANTHER" id="PTHR10877:SF183">
    <property type="entry name" value="AT14535P-RELATED"/>
    <property type="match status" value="1"/>
</dbReference>
<dbReference type="Proteomes" id="UP000504635">
    <property type="component" value="Unplaced"/>
</dbReference>
<dbReference type="Pfam" id="PF08016">
    <property type="entry name" value="PKD_channel"/>
    <property type="match status" value="1"/>
</dbReference>
<feature type="transmembrane region" description="Helical" evidence="17">
    <location>
        <begin position="285"/>
        <end position="306"/>
    </location>
</feature>
<keyword evidence="4" id="KW-0813">Transport</keyword>
<keyword evidence="9 15" id="KW-0406">Ion transport</keyword>
<dbReference type="InterPro" id="IPR051223">
    <property type="entry name" value="Polycystin"/>
</dbReference>
<dbReference type="OrthoDB" id="444119at2759"/>
<keyword evidence="20" id="KW-1185">Reference proteome</keyword>
<proteinExistence type="inferred from homology"/>
<feature type="domain" description="Polycystin" evidence="19">
    <location>
        <begin position="89"/>
        <end position="279"/>
    </location>
</feature>
<dbReference type="GO" id="GO:0005262">
    <property type="term" value="F:calcium channel activity"/>
    <property type="evidence" value="ECO:0007669"/>
    <property type="project" value="UniProtKB-KW"/>
</dbReference>
<evidence type="ECO:0000256" key="13">
    <source>
        <dbReference type="ARBA" id="ARBA00023273"/>
    </source>
</evidence>
<evidence type="ECO:0000256" key="17">
    <source>
        <dbReference type="SAM" id="Phobius"/>
    </source>
</evidence>
<keyword evidence="12" id="KW-0325">Glycoprotein</keyword>
<evidence type="ECO:0000256" key="5">
    <source>
        <dbReference type="ARBA" id="ARBA00022475"/>
    </source>
</evidence>
<comment type="similarity">
    <text evidence="3">Belongs to the polycystin family.</text>
</comment>
<evidence type="ECO:0000313" key="22">
    <source>
        <dbReference type="RefSeq" id="XP_030753980.1"/>
    </source>
</evidence>
<keyword evidence="5" id="KW-1003">Cell membrane</keyword>